<name>A0A851GGS3_9BACT</name>
<evidence type="ECO:0000256" key="1">
    <source>
        <dbReference type="ARBA" id="ARBA00004442"/>
    </source>
</evidence>
<keyword evidence="5" id="KW-0998">Cell outer membrane</keyword>
<evidence type="ECO:0000256" key="4">
    <source>
        <dbReference type="ARBA" id="ARBA00023136"/>
    </source>
</evidence>
<dbReference type="RefSeq" id="WP_178933820.1">
    <property type="nucleotide sequence ID" value="NZ_JACBAZ010000007.1"/>
</dbReference>
<evidence type="ECO:0000313" key="8">
    <source>
        <dbReference type="Proteomes" id="UP000557872"/>
    </source>
</evidence>
<accession>A0A851GGS3</accession>
<evidence type="ECO:0000256" key="6">
    <source>
        <dbReference type="SAM" id="SignalP"/>
    </source>
</evidence>
<comment type="caution">
    <text evidence="7">The sequence shown here is derived from an EMBL/GenBank/DDBJ whole genome shotgun (WGS) entry which is preliminary data.</text>
</comment>
<keyword evidence="3 6" id="KW-0732">Signal</keyword>
<dbReference type="AlphaFoldDB" id="A0A851GGS3"/>
<dbReference type="PANTHER" id="PTHR38776:SF1">
    <property type="entry name" value="MLTA-INTERACTING PROTEIN-RELATED"/>
    <property type="match status" value="1"/>
</dbReference>
<evidence type="ECO:0000256" key="2">
    <source>
        <dbReference type="ARBA" id="ARBA00005722"/>
    </source>
</evidence>
<dbReference type="EMBL" id="JACBAZ010000007">
    <property type="protein sequence ID" value="NWK56988.1"/>
    <property type="molecule type" value="Genomic_DNA"/>
</dbReference>
<dbReference type="PANTHER" id="PTHR38776">
    <property type="entry name" value="MLTA-INTERACTING PROTEIN-RELATED"/>
    <property type="match status" value="1"/>
</dbReference>
<evidence type="ECO:0000256" key="3">
    <source>
        <dbReference type="ARBA" id="ARBA00022729"/>
    </source>
</evidence>
<comment type="subcellular location">
    <subcellularLocation>
        <location evidence="1">Cell outer membrane</location>
    </subcellularLocation>
</comment>
<proteinExistence type="inferred from homology"/>
<feature type="signal peptide" evidence="6">
    <location>
        <begin position="1"/>
        <end position="22"/>
    </location>
</feature>
<organism evidence="7 8">
    <name type="scientific">Oceaniferula marina</name>
    <dbReference type="NCBI Taxonomy" id="2748318"/>
    <lineage>
        <taxon>Bacteria</taxon>
        <taxon>Pseudomonadati</taxon>
        <taxon>Verrucomicrobiota</taxon>
        <taxon>Verrucomicrobiia</taxon>
        <taxon>Verrucomicrobiales</taxon>
        <taxon>Verrucomicrobiaceae</taxon>
        <taxon>Oceaniferula</taxon>
    </lineage>
</organism>
<dbReference type="InterPro" id="IPR010583">
    <property type="entry name" value="MipA"/>
</dbReference>
<protein>
    <submittedName>
        <fullName evidence="7">MipA/OmpV family protein</fullName>
    </submittedName>
</protein>
<sequence length="460" mass="51745">MLSKITALGCFAGTLLVLPGTAGEATSAKASEKSSVASDIPLQLTPEVPQPPKWGVQMSYRYAHTPFKAGSQNVDGVVPLFYYEGERFFLRGVEGGAHLWNNEQIEIDTFLRYRFFDYPEIYEDSLDHDTFDAGLRASWRLNESSRIAAEILTDFDGRVHGAARWEADHYHDRWWFHPFVEARLKTSNFNSRYYGLGLDDVDAGFDVKVGVKSRYHIWRNLYAEGSVEARWLDGNTTDSDLVEDSMEYAGMIGLGFYEAPYPHSAKSPARSLNAKPYFRVAQGWGTDSSLAQILEGDIRTDKGADVNMTSIFYGHPLSDTLFGLPLEVYLTTGLIHHWSSDVQGSATEYVMGLKVYYTVPTPWRVRLGVAEGVSYIDSYTYYEENSLIDKGYDPSRLLNYLDFTIDLNLGDVFGANKIEDLWLGYGIHHRSGIFEASPTFGNVSGGSNFNTLYLQWSGKF</sequence>
<dbReference type="Proteomes" id="UP000557872">
    <property type="component" value="Unassembled WGS sequence"/>
</dbReference>
<comment type="similarity">
    <text evidence="2">Belongs to the MipA/OmpV family.</text>
</comment>
<feature type="chain" id="PRO_5032910523" evidence="6">
    <location>
        <begin position="23"/>
        <end position="460"/>
    </location>
</feature>
<keyword evidence="4" id="KW-0472">Membrane</keyword>
<gene>
    <name evidence="7" type="ORF">HW115_15300</name>
</gene>
<keyword evidence="8" id="KW-1185">Reference proteome</keyword>
<dbReference type="Pfam" id="PF06629">
    <property type="entry name" value="MipA"/>
    <property type="match status" value="1"/>
</dbReference>
<reference evidence="7 8" key="1">
    <citation type="submission" date="2020-07" db="EMBL/GenBank/DDBJ databases">
        <title>Roseicoccus Jingziensis gen. nov., sp. nov., isolated from coastal seawater.</title>
        <authorList>
            <person name="Feng X."/>
        </authorList>
    </citation>
    <scope>NUCLEOTIDE SEQUENCE [LARGE SCALE GENOMIC DNA]</scope>
    <source>
        <strain evidence="7 8">N1E253</strain>
    </source>
</reference>
<evidence type="ECO:0000313" key="7">
    <source>
        <dbReference type="EMBL" id="NWK56988.1"/>
    </source>
</evidence>
<evidence type="ECO:0000256" key="5">
    <source>
        <dbReference type="ARBA" id="ARBA00023237"/>
    </source>
</evidence>
<dbReference type="GO" id="GO:0009279">
    <property type="term" value="C:cell outer membrane"/>
    <property type="evidence" value="ECO:0007669"/>
    <property type="project" value="UniProtKB-SubCell"/>
</dbReference>